<proteinExistence type="predicted"/>
<name>A0A8J7P743_9BACT</name>
<dbReference type="PANTHER" id="PTHR43289:SF6">
    <property type="entry name" value="SERINE_THREONINE-PROTEIN KINASE NEKL-3"/>
    <property type="match status" value="1"/>
</dbReference>
<dbReference type="SUPFAM" id="SSF56112">
    <property type="entry name" value="Protein kinase-like (PK-like)"/>
    <property type="match status" value="1"/>
</dbReference>
<evidence type="ECO:0000256" key="8">
    <source>
        <dbReference type="SAM" id="MobiDB-lite"/>
    </source>
</evidence>
<evidence type="ECO:0000256" key="3">
    <source>
        <dbReference type="ARBA" id="ARBA00022679"/>
    </source>
</evidence>
<dbReference type="Gene3D" id="3.30.200.20">
    <property type="entry name" value="Phosphorylase Kinase, domain 1"/>
    <property type="match status" value="1"/>
</dbReference>
<feature type="compositionally biased region" description="Low complexity" evidence="8">
    <location>
        <begin position="467"/>
        <end position="485"/>
    </location>
</feature>
<keyword evidence="3" id="KW-0808">Transferase</keyword>
<feature type="region of interest" description="Disordered" evidence="8">
    <location>
        <begin position="395"/>
        <end position="499"/>
    </location>
</feature>
<dbReference type="GO" id="GO:0005524">
    <property type="term" value="F:ATP binding"/>
    <property type="evidence" value="ECO:0007669"/>
    <property type="project" value="UniProtKB-UniRule"/>
</dbReference>
<dbReference type="InterPro" id="IPR017441">
    <property type="entry name" value="Protein_kinase_ATP_BS"/>
</dbReference>
<dbReference type="InterPro" id="IPR008271">
    <property type="entry name" value="Ser/Thr_kinase_AS"/>
</dbReference>
<dbReference type="PROSITE" id="PS00108">
    <property type="entry name" value="PROTEIN_KINASE_ST"/>
    <property type="match status" value="1"/>
</dbReference>
<dbReference type="PROSITE" id="PS00107">
    <property type="entry name" value="PROTEIN_KINASE_ATP"/>
    <property type="match status" value="1"/>
</dbReference>
<dbReference type="Proteomes" id="UP000664277">
    <property type="component" value="Unassembled WGS sequence"/>
</dbReference>
<feature type="binding site" evidence="7">
    <location>
        <position position="82"/>
    </location>
    <ligand>
        <name>ATP</name>
        <dbReference type="ChEBI" id="CHEBI:30616"/>
    </ligand>
</feature>
<evidence type="ECO:0000256" key="2">
    <source>
        <dbReference type="ARBA" id="ARBA00022527"/>
    </source>
</evidence>
<evidence type="ECO:0000256" key="7">
    <source>
        <dbReference type="PROSITE-ProRule" id="PRU10141"/>
    </source>
</evidence>
<keyword evidence="9" id="KW-1133">Transmembrane helix</keyword>
<evidence type="ECO:0000256" key="4">
    <source>
        <dbReference type="ARBA" id="ARBA00022741"/>
    </source>
</evidence>
<sequence>MHAGNIHDGLDQKICLECNRQFTGIVRACPHDGAALVPLARDPMIGTCLMGKYDIIDVIGHGGMGVVYKGRQVLMERTVAIKMLQSQHIADSQSVQRFLREGKASCRMNHPNIITVYDFGITPQSGQPFIVMDYLQGISLSDMIKQDGQVSVERSIKILTQATDALDHAHRAGVIHRDLKPSNIMLIEYEDEKDFVKIVDFGVAQLIGAGGEQQRLTQMGEVCGSPVYMSPEQCQGLELDVRSDIYSMGIVIFETLTGRLPLIGKTMVETMSKHISEMPPRFSEIRPDLYIPERLEAVIWKAMAKDPASRHQSMAELCRDLETAIPKPGKSQVLRTDFPTMPGSEPETKAKKISPVVLGIAAVFLLVLGVAGFLMMNGKKDNAAVVPVKTVPNNNNSPQAVAPPAVAPQSVSPAQSASKPSLDSKPEDGSKSEDDSKAVVKKAAVSGKPTASQVERPVVKKVKKVRPAVTAAAPAPRPAAAAPAVSSDPFKSLARRKSF</sequence>
<accession>A0A8J7P743</accession>
<dbReference type="PANTHER" id="PTHR43289">
    <property type="entry name" value="MITOGEN-ACTIVATED PROTEIN KINASE KINASE KINASE 20-RELATED"/>
    <property type="match status" value="1"/>
</dbReference>
<keyword evidence="9" id="KW-0472">Membrane</keyword>
<evidence type="ECO:0000256" key="1">
    <source>
        <dbReference type="ARBA" id="ARBA00012513"/>
    </source>
</evidence>
<evidence type="ECO:0000313" key="11">
    <source>
        <dbReference type="EMBL" id="MBN8659984.1"/>
    </source>
</evidence>
<keyword evidence="5 11" id="KW-0418">Kinase</keyword>
<feature type="domain" description="Protein kinase" evidence="10">
    <location>
        <begin position="53"/>
        <end position="325"/>
    </location>
</feature>
<dbReference type="PROSITE" id="PS50011">
    <property type="entry name" value="PROTEIN_KINASE_DOM"/>
    <property type="match status" value="1"/>
</dbReference>
<dbReference type="InterPro" id="IPR011009">
    <property type="entry name" value="Kinase-like_dom_sf"/>
</dbReference>
<dbReference type="CDD" id="cd14014">
    <property type="entry name" value="STKc_PknB_like"/>
    <property type="match status" value="1"/>
</dbReference>
<dbReference type="FunFam" id="1.10.510.10:FF:000021">
    <property type="entry name" value="Serine/threonine protein kinase"/>
    <property type="match status" value="1"/>
</dbReference>
<organism evidence="11 12">
    <name type="scientific">Candidatus Obscuribacter phosphatis</name>
    <dbReference type="NCBI Taxonomy" id="1906157"/>
    <lineage>
        <taxon>Bacteria</taxon>
        <taxon>Bacillati</taxon>
        <taxon>Candidatus Melainabacteria</taxon>
        <taxon>Candidatus Obscuribacterales</taxon>
        <taxon>Candidatus Obscuribacteraceae</taxon>
        <taxon>Candidatus Obscuribacter</taxon>
    </lineage>
</organism>
<reference evidence="11" key="1">
    <citation type="submission" date="2021-02" db="EMBL/GenBank/DDBJ databases">
        <title>Genome-Resolved Metagenomics of a Microbial Community Performing Photosynthetic Biological Nutrient Removal.</title>
        <authorList>
            <person name="Mcdaniel E.A."/>
        </authorList>
    </citation>
    <scope>NUCLEOTIDE SEQUENCE</scope>
    <source>
        <strain evidence="11">UWPOB_OBS1</strain>
    </source>
</reference>
<protein>
    <recommendedName>
        <fullName evidence="1">non-specific serine/threonine protein kinase</fullName>
        <ecNumber evidence="1">2.7.11.1</ecNumber>
    </recommendedName>
</protein>
<evidence type="ECO:0000256" key="6">
    <source>
        <dbReference type="ARBA" id="ARBA00022840"/>
    </source>
</evidence>
<evidence type="ECO:0000313" key="12">
    <source>
        <dbReference type="Proteomes" id="UP000664277"/>
    </source>
</evidence>
<feature type="region of interest" description="Disordered" evidence="8">
    <location>
        <begin position="331"/>
        <end position="350"/>
    </location>
</feature>
<dbReference type="EMBL" id="JAFLCK010000006">
    <property type="protein sequence ID" value="MBN8659984.1"/>
    <property type="molecule type" value="Genomic_DNA"/>
</dbReference>
<keyword evidence="6 7" id="KW-0067">ATP-binding</keyword>
<dbReference type="Gene3D" id="1.10.510.10">
    <property type="entry name" value="Transferase(Phosphotransferase) domain 1"/>
    <property type="match status" value="1"/>
</dbReference>
<gene>
    <name evidence="11" type="ORF">J0M35_06445</name>
</gene>
<dbReference type="InterPro" id="IPR000719">
    <property type="entry name" value="Prot_kinase_dom"/>
</dbReference>
<keyword evidence="2" id="KW-0723">Serine/threonine-protein kinase</keyword>
<evidence type="ECO:0000259" key="10">
    <source>
        <dbReference type="PROSITE" id="PS50011"/>
    </source>
</evidence>
<feature type="transmembrane region" description="Helical" evidence="9">
    <location>
        <begin position="356"/>
        <end position="375"/>
    </location>
</feature>
<keyword evidence="9" id="KW-0812">Transmembrane</keyword>
<dbReference type="EC" id="2.7.11.1" evidence="1"/>
<evidence type="ECO:0000256" key="5">
    <source>
        <dbReference type="ARBA" id="ARBA00022777"/>
    </source>
</evidence>
<dbReference type="Pfam" id="PF00069">
    <property type="entry name" value="Pkinase"/>
    <property type="match status" value="1"/>
</dbReference>
<feature type="compositionally biased region" description="Basic and acidic residues" evidence="8">
    <location>
        <begin position="422"/>
        <end position="438"/>
    </location>
</feature>
<comment type="caution">
    <text evidence="11">The sequence shown here is derived from an EMBL/GenBank/DDBJ whole genome shotgun (WGS) entry which is preliminary data.</text>
</comment>
<feature type="compositionally biased region" description="Low complexity" evidence="8">
    <location>
        <begin position="395"/>
        <end position="418"/>
    </location>
</feature>
<keyword evidence="4 7" id="KW-0547">Nucleotide-binding</keyword>
<dbReference type="AlphaFoldDB" id="A0A8J7P743"/>
<evidence type="ECO:0000256" key="9">
    <source>
        <dbReference type="SAM" id="Phobius"/>
    </source>
</evidence>
<dbReference type="GO" id="GO:0004674">
    <property type="term" value="F:protein serine/threonine kinase activity"/>
    <property type="evidence" value="ECO:0007669"/>
    <property type="project" value="UniProtKB-KW"/>
</dbReference>
<dbReference type="SMART" id="SM00220">
    <property type="entry name" value="S_TKc"/>
    <property type="match status" value="1"/>
</dbReference>